<feature type="transmembrane region" description="Helical" evidence="2">
    <location>
        <begin position="401"/>
        <end position="422"/>
    </location>
</feature>
<feature type="compositionally biased region" description="Low complexity" evidence="1">
    <location>
        <begin position="525"/>
        <end position="537"/>
    </location>
</feature>
<comment type="caution">
    <text evidence="3">The sequence shown here is derived from an EMBL/GenBank/DDBJ whole genome shotgun (WGS) entry which is preliminary data.</text>
</comment>
<evidence type="ECO:0000313" key="4">
    <source>
        <dbReference type="Proteomes" id="UP000723463"/>
    </source>
</evidence>
<feature type="compositionally biased region" description="Pro residues" evidence="1">
    <location>
        <begin position="512"/>
        <end position="524"/>
    </location>
</feature>
<proteinExistence type="predicted"/>
<sequence length="653" mass="71124">MEPSIPIPAYPYPCLIHTTTVTPLSTALPITALYLIGVATESSEKEKGRLELSSVDLTNINNPIIQLLESEVDPEHWTAFAPKLCTHYAGGVFPDKKGKVKPTRIHIQQFSKQWSFDSNALLEEGDGGKGSGGNVKAKFENPSDWNKDVSFLSPRQFAIVGQAGETMYGVGMTDSPDLKVGTSWRVLTVDATADVDSYLYRPTQYFPSERAYLAVGTFDTSPVPPVIGHITAFEINGTSGQIFPAHSMEKLVDIRQPQPVNMNNITISPVAIPVHMGTTAFILDQAKDGSVIIYTITPEMSSDLTLIQASPSSLVPRFNEYMVASATPTASQIIVYSAQDGVPRFNSFDLTAKSWSGPALVTQSIPIPPMTTTPGDGSSDGHEGNSGIDSGSTTNGKPNGAVIGGAIAGGLILGILAGLFIVQRKRRRGRDSRNRVITKSGAPSGPEGAEENMPALSDYQQDLSAPPPHRFESTGSFTTLSSSTMPLTYIPPRPISAPPQSQPPLLNQYPIVRPPSIPPRPQQPQPHQQQQPQQQQQRRPRRGFSVQDIEVISFPSIHEKHKYEQEQEQKRLQQEQERQERSHPSQPYSTGRTFSDSGIYQAHPVRTTTVTSSGDNTNNRNSSYDGSEAEPYTLPAPFVVAPTPRPHKTELPE</sequence>
<evidence type="ECO:0000256" key="2">
    <source>
        <dbReference type="SAM" id="Phobius"/>
    </source>
</evidence>
<dbReference type="EMBL" id="JAAAXW010000010">
    <property type="protein sequence ID" value="KAF9550562.1"/>
    <property type="molecule type" value="Genomic_DNA"/>
</dbReference>
<feature type="region of interest" description="Disordered" evidence="1">
    <location>
        <begin position="427"/>
        <end position="653"/>
    </location>
</feature>
<reference evidence="3" key="1">
    <citation type="journal article" date="2020" name="Fungal Divers.">
        <title>Resolving the Mortierellaceae phylogeny through synthesis of multi-gene phylogenetics and phylogenomics.</title>
        <authorList>
            <person name="Vandepol N."/>
            <person name="Liber J."/>
            <person name="Desiro A."/>
            <person name="Na H."/>
            <person name="Kennedy M."/>
            <person name="Barry K."/>
            <person name="Grigoriev I.V."/>
            <person name="Miller A.N."/>
            <person name="O'Donnell K."/>
            <person name="Stajich J.E."/>
            <person name="Bonito G."/>
        </authorList>
    </citation>
    <scope>NUCLEOTIDE SEQUENCE</scope>
    <source>
        <strain evidence="3">NRRL 2591</strain>
    </source>
</reference>
<name>A0A9P6K7G5_9FUNG</name>
<evidence type="ECO:0000256" key="1">
    <source>
        <dbReference type="SAM" id="MobiDB-lite"/>
    </source>
</evidence>
<evidence type="ECO:0000313" key="3">
    <source>
        <dbReference type="EMBL" id="KAF9550562.1"/>
    </source>
</evidence>
<keyword evidence="2" id="KW-0472">Membrane</keyword>
<feature type="region of interest" description="Disordered" evidence="1">
    <location>
        <begin position="361"/>
        <end position="396"/>
    </location>
</feature>
<feature type="compositionally biased region" description="Polar residues" evidence="1">
    <location>
        <begin position="606"/>
        <end position="625"/>
    </location>
</feature>
<feature type="compositionally biased region" description="Basic and acidic residues" evidence="1">
    <location>
        <begin position="557"/>
        <end position="583"/>
    </location>
</feature>
<feature type="compositionally biased region" description="Low complexity" evidence="1">
    <location>
        <begin position="473"/>
        <end position="484"/>
    </location>
</feature>
<gene>
    <name evidence="3" type="ORF">EC957_000236</name>
</gene>
<dbReference type="Proteomes" id="UP000723463">
    <property type="component" value="Unassembled WGS sequence"/>
</dbReference>
<feature type="compositionally biased region" description="Polar residues" evidence="1">
    <location>
        <begin position="387"/>
        <end position="396"/>
    </location>
</feature>
<feature type="compositionally biased region" description="Polar residues" evidence="1">
    <location>
        <begin position="584"/>
        <end position="598"/>
    </location>
</feature>
<accession>A0A9P6K7G5</accession>
<protein>
    <submittedName>
        <fullName evidence="3">Uncharacterized protein</fullName>
    </submittedName>
</protein>
<keyword evidence="2" id="KW-1133">Transmembrane helix</keyword>
<keyword evidence="4" id="KW-1185">Reference proteome</keyword>
<feature type="compositionally biased region" description="Pro residues" evidence="1">
    <location>
        <begin position="489"/>
        <end position="502"/>
    </location>
</feature>
<organism evidence="3 4">
    <name type="scientific">Mortierella hygrophila</name>
    <dbReference type="NCBI Taxonomy" id="979708"/>
    <lineage>
        <taxon>Eukaryota</taxon>
        <taxon>Fungi</taxon>
        <taxon>Fungi incertae sedis</taxon>
        <taxon>Mucoromycota</taxon>
        <taxon>Mortierellomycotina</taxon>
        <taxon>Mortierellomycetes</taxon>
        <taxon>Mortierellales</taxon>
        <taxon>Mortierellaceae</taxon>
        <taxon>Mortierella</taxon>
    </lineage>
</organism>
<dbReference type="AlphaFoldDB" id="A0A9P6K7G5"/>
<keyword evidence="2" id="KW-0812">Transmembrane</keyword>